<evidence type="ECO:0000256" key="2">
    <source>
        <dbReference type="ARBA" id="ARBA00022801"/>
    </source>
</evidence>
<dbReference type="SUPFAM" id="SSF56300">
    <property type="entry name" value="Metallo-dependent phosphatases"/>
    <property type="match status" value="1"/>
</dbReference>
<dbReference type="Pfam" id="PF00149">
    <property type="entry name" value="Metallophos"/>
    <property type="match status" value="1"/>
</dbReference>
<keyword evidence="7" id="KW-1185">Reference proteome</keyword>
<dbReference type="PANTHER" id="PTHR42988:SF2">
    <property type="entry name" value="CYCLIC NUCLEOTIDE PHOSPHODIESTERASE CBUA0032-RELATED"/>
    <property type="match status" value="1"/>
</dbReference>
<dbReference type="InterPro" id="IPR042281">
    <property type="entry name" value="GpdQ_beta-strand"/>
</dbReference>
<keyword evidence="1" id="KW-0479">Metal-binding</keyword>
<evidence type="ECO:0000259" key="5">
    <source>
        <dbReference type="Pfam" id="PF00149"/>
    </source>
</evidence>
<gene>
    <name evidence="6" type="ORF">MUB46_06865</name>
</gene>
<comment type="caution">
    <text evidence="6">The sequence shown here is derived from an EMBL/GenBank/DDBJ whole genome shotgun (WGS) entry which is preliminary data.</text>
</comment>
<dbReference type="CDD" id="cd07402">
    <property type="entry name" value="MPP_GpdQ"/>
    <property type="match status" value="1"/>
</dbReference>
<reference evidence="6 7" key="1">
    <citation type="submission" date="2022-04" db="EMBL/GenBank/DDBJ databases">
        <authorList>
            <person name="Ye Y.-Q."/>
            <person name="Du Z.-J."/>
        </authorList>
    </citation>
    <scope>NUCLEOTIDE SEQUENCE [LARGE SCALE GENOMIC DNA]</scope>
    <source>
        <strain evidence="6 7">A6E488</strain>
    </source>
</reference>
<evidence type="ECO:0000256" key="4">
    <source>
        <dbReference type="ARBA" id="ARBA00025742"/>
    </source>
</evidence>
<dbReference type="Gene3D" id="3.30.750.180">
    <property type="entry name" value="GpdQ, beta-strand dimerisation domain"/>
    <property type="match status" value="1"/>
</dbReference>
<protein>
    <submittedName>
        <fullName evidence="6">Phosphodiesterase</fullName>
    </submittedName>
</protein>
<evidence type="ECO:0000256" key="3">
    <source>
        <dbReference type="ARBA" id="ARBA00023004"/>
    </source>
</evidence>
<dbReference type="AlphaFoldDB" id="A0AAW5QZ73"/>
<keyword evidence="2" id="KW-0378">Hydrolase</keyword>
<proteinExistence type="inferred from homology"/>
<dbReference type="InterPro" id="IPR042283">
    <property type="entry name" value="GpdQ_catalytic"/>
</dbReference>
<evidence type="ECO:0000313" key="6">
    <source>
        <dbReference type="EMBL" id="MCT8971570.1"/>
    </source>
</evidence>
<dbReference type="Proteomes" id="UP001320898">
    <property type="component" value="Unassembled WGS sequence"/>
</dbReference>
<dbReference type="GO" id="GO:0004112">
    <property type="term" value="F:cyclic-nucleotide phosphodiesterase activity"/>
    <property type="evidence" value="ECO:0007669"/>
    <property type="project" value="InterPro"/>
</dbReference>
<dbReference type="EMBL" id="JALIDZ010000003">
    <property type="protein sequence ID" value="MCT8971570.1"/>
    <property type="molecule type" value="Genomic_DNA"/>
</dbReference>
<name>A0AAW5QZ73_9HYPH</name>
<dbReference type="InterPro" id="IPR050884">
    <property type="entry name" value="CNP_phosphodiesterase-III"/>
</dbReference>
<dbReference type="InterPro" id="IPR029052">
    <property type="entry name" value="Metallo-depent_PP-like"/>
</dbReference>
<dbReference type="PANTHER" id="PTHR42988">
    <property type="entry name" value="PHOSPHOHYDROLASE"/>
    <property type="match status" value="1"/>
</dbReference>
<evidence type="ECO:0000313" key="7">
    <source>
        <dbReference type="Proteomes" id="UP001320898"/>
    </source>
</evidence>
<evidence type="ECO:0000256" key="1">
    <source>
        <dbReference type="ARBA" id="ARBA00022723"/>
    </source>
</evidence>
<sequence>MLIAQISDLHFRVRGVRLFGAVDTYGATQRAIDHLLALTPRPDAVIVTGDLVNDGADEDYAALADLFRRLPMPVYPIPGNHDRRELVRRHLSYTGVLPSVGPLRYAVEEHPVRLVGLDTLVEGADAGRLGGEQLDWLDGTLAAAPGTPTLLFLHHPPFATGIGFMDEILLEDWRALAAVVARHRQIEAVTCGHVHRPVQTRFAGTIASIAPGTAHQVTLDFGPDAPAAWIAEPPACLLHLWCPQAGLVSHVSYIGNYGPGVLFA</sequence>
<dbReference type="RefSeq" id="WP_261615147.1">
    <property type="nucleotide sequence ID" value="NZ_JALIDZ010000003.1"/>
</dbReference>
<feature type="domain" description="Calcineurin-like phosphoesterase" evidence="5">
    <location>
        <begin position="1"/>
        <end position="197"/>
    </location>
</feature>
<accession>A0AAW5QZ73</accession>
<dbReference type="GO" id="GO:0046872">
    <property type="term" value="F:metal ion binding"/>
    <property type="evidence" value="ECO:0007669"/>
    <property type="project" value="UniProtKB-KW"/>
</dbReference>
<comment type="similarity">
    <text evidence="4">Belongs to the cyclic nucleotide phosphodiesterase class-III family.</text>
</comment>
<keyword evidence="3" id="KW-0408">Iron</keyword>
<dbReference type="InterPro" id="IPR026575">
    <property type="entry name" value="GpdQ/CpdA-like"/>
</dbReference>
<organism evidence="6 7">
    <name type="scientific">Microbaculum marinisediminis</name>
    <dbReference type="NCBI Taxonomy" id="2931392"/>
    <lineage>
        <taxon>Bacteria</taxon>
        <taxon>Pseudomonadati</taxon>
        <taxon>Pseudomonadota</taxon>
        <taxon>Alphaproteobacteria</taxon>
        <taxon>Hyphomicrobiales</taxon>
        <taxon>Tepidamorphaceae</taxon>
        <taxon>Microbaculum</taxon>
    </lineage>
</organism>
<dbReference type="InterPro" id="IPR004843">
    <property type="entry name" value="Calcineurin-like_PHP"/>
</dbReference>
<dbReference type="Gene3D" id="3.60.21.40">
    <property type="entry name" value="GpdQ, catalytic alpha/beta sandwich domain"/>
    <property type="match status" value="1"/>
</dbReference>